<evidence type="ECO:0000313" key="2">
    <source>
        <dbReference type="Proteomes" id="UP001152795"/>
    </source>
</evidence>
<dbReference type="Proteomes" id="UP001152795">
    <property type="component" value="Unassembled WGS sequence"/>
</dbReference>
<accession>A0A6S7JBJ4</accession>
<organism evidence="1 2">
    <name type="scientific">Paramuricea clavata</name>
    <name type="common">Red gorgonian</name>
    <name type="synonym">Violescent sea-whip</name>
    <dbReference type="NCBI Taxonomy" id="317549"/>
    <lineage>
        <taxon>Eukaryota</taxon>
        <taxon>Metazoa</taxon>
        <taxon>Cnidaria</taxon>
        <taxon>Anthozoa</taxon>
        <taxon>Octocorallia</taxon>
        <taxon>Malacalcyonacea</taxon>
        <taxon>Plexauridae</taxon>
        <taxon>Paramuricea</taxon>
    </lineage>
</organism>
<dbReference type="AlphaFoldDB" id="A0A6S7JBJ4"/>
<reference evidence="1" key="1">
    <citation type="submission" date="2020-04" db="EMBL/GenBank/DDBJ databases">
        <authorList>
            <person name="Alioto T."/>
            <person name="Alioto T."/>
            <person name="Gomez Garrido J."/>
        </authorList>
    </citation>
    <scope>NUCLEOTIDE SEQUENCE</scope>
    <source>
        <strain evidence="1">A484AB</strain>
    </source>
</reference>
<protein>
    <submittedName>
        <fullName evidence="1">Uncharacterized protein</fullName>
    </submittedName>
</protein>
<gene>
    <name evidence="1" type="ORF">PACLA_8A013005</name>
</gene>
<sequence>MRKILLVFNTLKTSWPPDLRKLFVFVRDSHPIPTRSSITDLKVPSVKTTQAKSKISFSGASLFNSLPSELKDIENHSIYSYKKKLKTYFIQLNYEVDHVNKFSCIDFEGGDDETVMDEDQTVEELDEAKTSNFREENKNDTYRRRKEQTNKLYLTGKRTLIKRLSAKTNVSVSNEPTSSI</sequence>
<evidence type="ECO:0000313" key="1">
    <source>
        <dbReference type="EMBL" id="CAB4009688.1"/>
    </source>
</evidence>
<dbReference type="OrthoDB" id="414730at2759"/>
<name>A0A6S7JBJ4_PARCT</name>
<keyword evidence="2" id="KW-1185">Reference proteome</keyword>
<comment type="caution">
    <text evidence="1">The sequence shown here is derived from an EMBL/GenBank/DDBJ whole genome shotgun (WGS) entry which is preliminary data.</text>
</comment>
<proteinExistence type="predicted"/>
<dbReference type="EMBL" id="CACRXK020006538">
    <property type="protein sequence ID" value="CAB4009688.1"/>
    <property type="molecule type" value="Genomic_DNA"/>
</dbReference>